<evidence type="ECO:0000259" key="10">
    <source>
        <dbReference type="PROSITE" id="PS50052"/>
    </source>
</evidence>
<evidence type="ECO:0000313" key="11">
    <source>
        <dbReference type="EMBL" id="VFK23536.1"/>
    </source>
</evidence>
<dbReference type="Gene3D" id="3.40.50.300">
    <property type="entry name" value="P-loop containing nucleotide triphosphate hydrolases"/>
    <property type="match status" value="2"/>
</dbReference>
<evidence type="ECO:0000256" key="8">
    <source>
        <dbReference type="ARBA" id="ARBA00030128"/>
    </source>
</evidence>
<feature type="domain" description="Guanylate kinase-like" evidence="10">
    <location>
        <begin position="5"/>
        <end position="183"/>
    </location>
</feature>
<dbReference type="AlphaFoldDB" id="A0A450X2M1"/>
<dbReference type="InterPro" id="IPR027417">
    <property type="entry name" value="P-loop_NTPase"/>
</dbReference>
<reference evidence="11" key="1">
    <citation type="submission" date="2019-02" db="EMBL/GenBank/DDBJ databases">
        <authorList>
            <person name="Gruber-Vodicka R. H."/>
            <person name="Seah K. B. B."/>
        </authorList>
    </citation>
    <scope>NUCLEOTIDE SEQUENCE</scope>
    <source>
        <strain evidence="11">BECK_S313</strain>
    </source>
</reference>
<evidence type="ECO:0000256" key="7">
    <source>
        <dbReference type="ARBA" id="ARBA00022840"/>
    </source>
</evidence>
<comment type="function">
    <text evidence="9">Essential for recycling GMP and indirectly, cGMP.</text>
</comment>
<dbReference type="GO" id="GO:0005524">
    <property type="term" value="F:ATP binding"/>
    <property type="evidence" value="ECO:0007669"/>
    <property type="project" value="UniProtKB-UniRule"/>
</dbReference>
<dbReference type="InterPro" id="IPR008144">
    <property type="entry name" value="Guanylate_kin-like_dom"/>
</dbReference>
<dbReference type="InterPro" id="IPR020590">
    <property type="entry name" value="Guanylate_kinase_CS"/>
</dbReference>
<dbReference type="Pfam" id="PF00625">
    <property type="entry name" value="Guanylate_kin"/>
    <property type="match status" value="1"/>
</dbReference>
<dbReference type="SUPFAM" id="SSF52540">
    <property type="entry name" value="P-loop containing nucleoside triphosphate hydrolases"/>
    <property type="match status" value="1"/>
</dbReference>
<evidence type="ECO:0000256" key="4">
    <source>
        <dbReference type="ARBA" id="ARBA00022679"/>
    </source>
</evidence>
<gene>
    <name evidence="9" type="primary">gmk</name>
    <name evidence="11" type="ORF">BECKLPF1236B_GA0070989_13631</name>
</gene>
<evidence type="ECO:0000256" key="2">
    <source>
        <dbReference type="ARBA" id="ARBA00012961"/>
    </source>
</evidence>
<dbReference type="PANTHER" id="PTHR23117">
    <property type="entry name" value="GUANYLATE KINASE-RELATED"/>
    <property type="match status" value="1"/>
</dbReference>
<dbReference type="InterPro" id="IPR017665">
    <property type="entry name" value="Guanylate_kinase"/>
</dbReference>
<proteinExistence type="inferred from homology"/>
<organism evidence="11">
    <name type="scientific">Candidatus Kentrum sp. LPFa</name>
    <dbReference type="NCBI Taxonomy" id="2126335"/>
    <lineage>
        <taxon>Bacteria</taxon>
        <taxon>Pseudomonadati</taxon>
        <taxon>Pseudomonadota</taxon>
        <taxon>Gammaproteobacteria</taxon>
        <taxon>Candidatus Kentrum</taxon>
    </lineage>
</organism>
<evidence type="ECO:0000256" key="1">
    <source>
        <dbReference type="ARBA" id="ARBA00005790"/>
    </source>
</evidence>
<dbReference type="PROSITE" id="PS50052">
    <property type="entry name" value="GUANYLATE_KINASE_2"/>
    <property type="match status" value="1"/>
</dbReference>
<protein>
    <recommendedName>
        <fullName evidence="3 9">Guanylate kinase</fullName>
        <ecNumber evidence="2 9">2.7.4.8</ecNumber>
    </recommendedName>
    <alternativeName>
        <fullName evidence="8 9">GMP kinase</fullName>
    </alternativeName>
</protein>
<dbReference type="CDD" id="cd00071">
    <property type="entry name" value="GMPK"/>
    <property type="match status" value="1"/>
</dbReference>
<comment type="similarity">
    <text evidence="1 9">Belongs to the guanylate kinase family.</text>
</comment>
<comment type="subcellular location">
    <subcellularLocation>
        <location evidence="9">Cytoplasm</location>
    </subcellularLocation>
</comment>
<dbReference type="GO" id="GO:0004385">
    <property type="term" value="F:GMP kinase activity"/>
    <property type="evidence" value="ECO:0007669"/>
    <property type="project" value="UniProtKB-UniRule"/>
</dbReference>
<dbReference type="FunFam" id="3.30.63.10:FF:000002">
    <property type="entry name" value="Guanylate kinase 1"/>
    <property type="match status" value="1"/>
</dbReference>
<dbReference type="EMBL" id="CAADFK010000363">
    <property type="protein sequence ID" value="VFK23536.1"/>
    <property type="molecule type" value="Genomic_DNA"/>
</dbReference>
<evidence type="ECO:0000256" key="5">
    <source>
        <dbReference type="ARBA" id="ARBA00022741"/>
    </source>
</evidence>
<accession>A0A450X2M1</accession>
<sequence>MENPGILYIISAPSGAGKTSLVQALAAADPKVAISVSYTTRPPRPREEHGVHYHFVSEQAFRDMRARDAFLEYAEVFENHYGTSGEWIGERLGEGFDIILEIDWQGARQAREKIPDCVSIFILPPSRDALRERLRDRRQDDDAIIAKRMWEAKAESIHFDEFDYLIVNDDFHRALSDLQAILWAGRLRRFRQAKNHQPLIDSLLSD</sequence>
<comment type="catalytic activity">
    <reaction evidence="9">
        <text>GMP + ATP = GDP + ADP</text>
        <dbReference type="Rhea" id="RHEA:20780"/>
        <dbReference type="ChEBI" id="CHEBI:30616"/>
        <dbReference type="ChEBI" id="CHEBI:58115"/>
        <dbReference type="ChEBI" id="CHEBI:58189"/>
        <dbReference type="ChEBI" id="CHEBI:456216"/>
        <dbReference type="EC" id="2.7.4.8"/>
    </reaction>
</comment>
<dbReference type="InterPro" id="IPR008145">
    <property type="entry name" value="GK/Ca_channel_bsu"/>
</dbReference>
<keyword evidence="9" id="KW-0963">Cytoplasm</keyword>
<dbReference type="EC" id="2.7.4.8" evidence="2 9"/>
<dbReference type="HAMAP" id="MF_00328">
    <property type="entry name" value="Guanylate_kinase"/>
    <property type="match status" value="1"/>
</dbReference>
<keyword evidence="4 9" id="KW-0808">Transferase</keyword>
<feature type="binding site" evidence="9">
    <location>
        <begin position="12"/>
        <end position="19"/>
    </location>
    <ligand>
        <name>ATP</name>
        <dbReference type="ChEBI" id="CHEBI:30616"/>
    </ligand>
</feature>
<dbReference type="PROSITE" id="PS00856">
    <property type="entry name" value="GUANYLATE_KINASE_1"/>
    <property type="match status" value="1"/>
</dbReference>
<dbReference type="NCBIfam" id="TIGR03263">
    <property type="entry name" value="guanyl_kin"/>
    <property type="match status" value="1"/>
</dbReference>
<evidence type="ECO:0000256" key="9">
    <source>
        <dbReference type="HAMAP-Rule" id="MF_00328"/>
    </source>
</evidence>
<keyword evidence="7 9" id="KW-0067">ATP-binding</keyword>
<evidence type="ECO:0000256" key="3">
    <source>
        <dbReference type="ARBA" id="ARBA00016296"/>
    </source>
</evidence>
<keyword evidence="6 9" id="KW-0418">Kinase</keyword>
<dbReference type="SMART" id="SM00072">
    <property type="entry name" value="GuKc"/>
    <property type="match status" value="1"/>
</dbReference>
<dbReference type="PANTHER" id="PTHR23117:SF13">
    <property type="entry name" value="GUANYLATE KINASE"/>
    <property type="match status" value="1"/>
</dbReference>
<dbReference type="Gene3D" id="3.30.63.10">
    <property type="entry name" value="Guanylate Kinase phosphate binding domain"/>
    <property type="match status" value="1"/>
</dbReference>
<dbReference type="GO" id="GO:0005829">
    <property type="term" value="C:cytosol"/>
    <property type="evidence" value="ECO:0007669"/>
    <property type="project" value="TreeGrafter"/>
</dbReference>
<keyword evidence="5 9" id="KW-0547">Nucleotide-binding</keyword>
<name>A0A450X2M1_9GAMM</name>
<evidence type="ECO:0000256" key="6">
    <source>
        <dbReference type="ARBA" id="ARBA00022777"/>
    </source>
</evidence>